<sequence length="274" mass="30785">MFEKHLPTVELSEPHRQRATSARRVVLGRKGQRERGVHFAEESRNALHRAHAAGLEDRSEELSLHLLQLAYLGDTYKLAASFFHISHSSPYPRRQESLLTRLPSIVDTEYQSQMARGNQRDKAREANLKKMAEQKKGNTMSGTAMAAEKEKVAAKMREKQAAAFVSVLLNPNVSLRNAGKDDGKDTGKRDPYGLASPASTLEDSKRLFFPQKETRLSFTGSFFGVKVCVLGYQAIIDVAACLTCLVMLLANRFFRPQPSFRLLIKRVQRVTHST</sequence>
<dbReference type="OrthoDB" id="18018at2759"/>
<reference evidence="4 5" key="1">
    <citation type="journal article" date="2012" name="BMC Genomics">
        <title>Sequencing the genome of Marssonina brunnea reveals fungus-poplar co-evolution.</title>
        <authorList>
            <person name="Zhu S."/>
            <person name="Cao Y.-Z."/>
            <person name="Jiang C."/>
            <person name="Tan B.-Y."/>
            <person name="Wang Z."/>
            <person name="Feng S."/>
            <person name="Zhang L."/>
            <person name="Su X.-H."/>
            <person name="Brejova B."/>
            <person name="Vinar T."/>
            <person name="Xu M."/>
            <person name="Wang M.-X."/>
            <person name="Zhang S.-G."/>
            <person name="Huang M.-R."/>
            <person name="Wu R."/>
            <person name="Zhou Y."/>
        </authorList>
    </citation>
    <scope>NUCLEOTIDE SEQUENCE [LARGE SCALE GENOMIC DNA]</scope>
    <source>
        <strain evidence="4 5">MB_m1</strain>
    </source>
</reference>
<evidence type="ECO:0000259" key="3">
    <source>
        <dbReference type="Pfam" id="PF04419"/>
    </source>
</evidence>
<protein>
    <submittedName>
        <fullName evidence="4">4F5 domain protein</fullName>
    </submittedName>
</protein>
<dbReference type="AlphaFoldDB" id="K1WG44"/>
<feature type="compositionally biased region" description="Basic and acidic residues" evidence="1">
    <location>
        <begin position="1"/>
        <end position="16"/>
    </location>
</feature>
<organism evidence="4 5">
    <name type="scientific">Marssonina brunnea f. sp. multigermtubi (strain MB_m1)</name>
    <name type="common">Marssonina leaf spot fungus</name>
    <dbReference type="NCBI Taxonomy" id="1072389"/>
    <lineage>
        <taxon>Eukaryota</taxon>
        <taxon>Fungi</taxon>
        <taxon>Dikarya</taxon>
        <taxon>Ascomycota</taxon>
        <taxon>Pezizomycotina</taxon>
        <taxon>Leotiomycetes</taxon>
        <taxon>Helotiales</taxon>
        <taxon>Drepanopezizaceae</taxon>
        <taxon>Drepanopeziza</taxon>
    </lineage>
</organism>
<proteinExistence type="predicted"/>
<feature type="compositionally biased region" description="Basic and acidic residues" evidence="1">
    <location>
        <begin position="178"/>
        <end position="191"/>
    </location>
</feature>
<keyword evidence="2" id="KW-0472">Membrane</keyword>
<keyword evidence="5" id="KW-1185">Reference proteome</keyword>
<dbReference type="KEGG" id="mbe:MBM_04959"/>
<keyword evidence="2" id="KW-0812">Transmembrane</keyword>
<keyword evidence="2" id="KW-1133">Transmembrane helix</keyword>
<dbReference type="STRING" id="1072389.K1WG44"/>
<evidence type="ECO:0000256" key="1">
    <source>
        <dbReference type="SAM" id="MobiDB-lite"/>
    </source>
</evidence>
<dbReference type="InParanoid" id="K1WG44"/>
<dbReference type="eggNOG" id="KOG4488">
    <property type="taxonomic scope" value="Eukaryota"/>
</dbReference>
<feature type="region of interest" description="Disordered" evidence="1">
    <location>
        <begin position="1"/>
        <end position="21"/>
    </location>
</feature>
<accession>K1WG44</accession>
<evidence type="ECO:0000256" key="2">
    <source>
        <dbReference type="SAM" id="Phobius"/>
    </source>
</evidence>
<dbReference type="Pfam" id="PF04419">
    <property type="entry name" value="SERF-like_N"/>
    <property type="match status" value="1"/>
</dbReference>
<dbReference type="EMBL" id="JH921438">
    <property type="protein sequence ID" value="EKD16490.1"/>
    <property type="molecule type" value="Genomic_DNA"/>
</dbReference>
<evidence type="ECO:0000313" key="4">
    <source>
        <dbReference type="EMBL" id="EKD16490.1"/>
    </source>
</evidence>
<feature type="region of interest" description="Disordered" evidence="1">
    <location>
        <begin position="176"/>
        <end position="198"/>
    </location>
</feature>
<name>K1WG44_MARBU</name>
<feature type="transmembrane region" description="Helical" evidence="2">
    <location>
        <begin position="230"/>
        <end position="250"/>
    </location>
</feature>
<feature type="domain" description="Small EDRK-rich factor-like N-terminal" evidence="3">
    <location>
        <begin position="114"/>
        <end position="149"/>
    </location>
</feature>
<dbReference type="Proteomes" id="UP000006753">
    <property type="component" value="Unassembled WGS sequence"/>
</dbReference>
<dbReference type="InterPro" id="IPR007513">
    <property type="entry name" value="SERF-like_N"/>
</dbReference>
<evidence type="ECO:0000313" key="5">
    <source>
        <dbReference type="Proteomes" id="UP000006753"/>
    </source>
</evidence>
<dbReference type="HOGENOM" id="CLU_1015908_0_0_1"/>
<gene>
    <name evidence="4" type="ORF">MBM_04959</name>
</gene>